<comment type="similarity">
    <text evidence="2">Belongs to the sulfotransferase 2 family.</text>
</comment>
<evidence type="ECO:0000313" key="9">
    <source>
        <dbReference type="EMBL" id="KAF6005387.1"/>
    </source>
</evidence>
<dbReference type="GO" id="GO:0008146">
    <property type="term" value="F:sulfotransferase activity"/>
    <property type="evidence" value="ECO:0007669"/>
    <property type="project" value="InterPro"/>
</dbReference>
<dbReference type="AlphaFoldDB" id="A0A7J7IS58"/>
<evidence type="ECO:0000256" key="6">
    <source>
        <dbReference type="ARBA" id="ARBA00023034"/>
    </source>
</evidence>
<comment type="caution">
    <text evidence="9">The sequence shown here is derived from an EMBL/GenBank/DDBJ whole genome shotgun (WGS) entry which is preliminary data.</text>
</comment>
<accession>A0A7J7IS58</accession>
<keyword evidence="7" id="KW-0472">Membrane</keyword>
<dbReference type="InterPro" id="IPR005331">
    <property type="entry name" value="Sulfotransferase"/>
</dbReference>
<name>A0A7J7IS58_9RHOD</name>
<dbReference type="Proteomes" id="UP000530660">
    <property type="component" value="Unassembled WGS sequence"/>
</dbReference>
<comment type="subcellular location">
    <subcellularLocation>
        <location evidence="1">Golgi apparatus membrane</location>
        <topology evidence="1">Single-pass type II membrane protein</topology>
    </subcellularLocation>
</comment>
<dbReference type="PANTHER" id="PTHR12137">
    <property type="entry name" value="CARBOHYDRATE SULFOTRANSFERASE"/>
    <property type="match status" value="1"/>
</dbReference>
<sequence length="334" mass="38844">MQLWFRAIFWFILFWTVIFLLASHSALRSRFRGRSSTNVTPGKLYAAKGSSFPGQTQIWHSLPSGASLADYLRNISDLWRKEQEGAYVGVVVFPEERRLLCTIPKAGCTAARAFALKQTRGVWLDPLDARDIHSIQPWSHENLTQIAHMRDEALLAMMLSDPSWKFGALVRHPLTRLLSGYLDKIQHGQEFTRFPLNNRHPRSFSEFVYVLEEAAKKLTLDLSLFDEHWRPQSGFCLFRMLPREFFDHIAKVDEPGSLKRFYGDMFGEPGLAWFDWTKSRADSVGRKTLHSQSSDEQLQSHVDTAIAERVRRLYAEDYERFGYDLWPPERRDTR</sequence>
<evidence type="ECO:0008006" key="11">
    <source>
        <dbReference type="Google" id="ProtNLM"/>
    </source>
</evidence>
<keyword evidence="8" id="KW-0325">Glycoprotein</keyword>
<dbReference type="Pfam" id="PF03567">
    <property type="entry name" value="Sulfotransfer_2"/>
    <property type="match status" value="1"/>
</dbReference>
<evidence type="ECO:0000256" key="5">
    <source>
        <dbReference type="ARBA" id="ARBA00022989"/>
    </source>
</evidence>
<dbReference type="GO" id="GO:0016051">
    <property type="term" value="P:carbohydrate biosynthetic process"/>
    <property type="evidence" value="ECO:0007669"/>
    <property type="project" value="InterPro"/>
</dbReference>
<proteinExistence type="inferred from homology"/>
<gene>
    <name evidence="9" type="ORF">F1559_004851</name>
</gene>
<evidence type="ECO:0000313" key="10">
    <source>
        <dbReference type="Proteomes" id="UP000530660"/>
    </source>
</evidence>
<evidence type="ECO:0000256" key="8">
    <source>
        <dbReference type="ARBA" id="ARBA00023180"/>
    </source>
</evidence>
<keyword evidence="6" id="KW-0333">Golgi apparatus</keyword>
<keyword evidence="10" id="KW-1185">Reference proteome</keyword>
<reference evidence="9 10" key="1">
    <citation type="journal article" date="2020" name="J. Phycol.">
        <title>Comparative genome analysis reveals Cyanidiococcus gen. nov., a new extremophilic red algal genus sister to Cyanidioschyzon (Cyanidioschyzonaceae, Rhodophyta).</title>
        <authorList>
            <person name="Liu S.-L."/>
            <person name="Chiang Y.-R."/>
            <person name="Yoon H.S."/>
            <person name="Fu H.-Y."/>
        </authorList>
    </citation>
    <scope>NUCLEOTIDE SEQUENCE [LARGE SCALE GENOMIC DNA]</scope>
    <source>
        <strain evidence="9 10">THAL066</strain>
    </source>
</reference>
<keyword evidence="4" id="KW-0812">Transmembrane</keyword>
<evidence type="ECO:0000256" key="2">
    <source>
        <dbReference type="ARBA" id="ARBA00006339"/>
    </source>
</evidence>
<protein>
    <recommendedName>
        <fullName evidence="11">Sulfotransferase family protein</fullName>
    </recommendedName>
</protein>
<keyword evidence="3" id="KW-0808">Transferase</keyword>
<organism evidence="9 10">
    <name type="scientific">Cyanidiococcus yangmingshanensis</name>
    <dbReference type="NCBI Taxonomy" id="2690220"/>
    <lineage>
        <taxon>Eukaryota</taxon>
        <taxon>Rhodophyta</taxon>
        <taxon>Bangiophyceae</taxon>
        <taxon>Cyanidiales</taxon>
        <taxon>Cyanidiaceae</taxon>
        <taxon>Cyanidiococcus</taxon>
    </lineage>
</organism>
<dbReference type="GO" id="GO:0000139">
    <property type="term" value="C:Golgi membrane"/>
    <property type="evidence" value="ECO:0007669"/>
    <property type="project" value="UniProtKB-SubCell"/>
</dbReference>
<evidence type="ECO:0000256" key="3">
    <source>
        <dbReference type="ARBA" id="ARBA00022679"/>
    </source>
</evidence>
<keyword evidence="5" id="KW-1133">Transmembrane helix</keyword>
<dbReference type="InterPro" id="IPR018011">
    <property type="entry name" value="Carb_sulfotrans_8-10"/>
</dbReference>
<evidence type="ECO:0000256" key="7">
    <source>
        <dbReference type="ARBA" id="ARBA00023136"/>
    </source>
</evidence>
<dbReference type="EMBL" id="VWRR01000001">
    <property type="protein sequence ID" value="KAF6005387.1"/>
    <property type="molecule type" value="Genomic_DNA"/>
</dbReference>
<evidence type="ECO:0000256" key="1">
    <source>
        <dbReference type="ARBA" id="ARBA00004323"/>
    </source>
</evidence>
<dbReference type="OrthoDB" id="3010at2759"/>
<dbReference type="PANTHER" id="PTHR12137:SF54">
    <property type="entry name" value="CARBOHYDRATE SULFOTRANSFERASE"/>
    <property type="match status" value="1"/>
</dbReference>
<evidence type="ECO:0000256" key="4">
    <source>
        <dbReference type="ARBA" id="ARBA00022692"/>
    </source>
</evidence>